<organism evidence="8 9">
    <name type="scientific">Cyprinus carpio carpio</name>
    <dbReference type="NCBI Taxonomy" id="630221"/>
    <lineage>
        <taxon>Eukaryota</taxon>
        <taxon>Metazoa</taxon>
        <taxon>Chordata</taxon>
        <taxon>Craniata</taxon>
        <taxon>Vertebrata</taxon>
        <taxon>Euteleostomi</taxon>
        <taxon>Actinopterygii</taxon>
        <taxon>Neopterygii</taxon>
        <taxon>Teleostei</taxon>
        <taxon>Ostariophysi</taxon>
        <taxon>Cypriniformes</taxon>
        <taxon>Cyprinidae</taxon>
        <taxon>Cyprininae</taxon>
        <taxon>Cyprinus</taxon>
    </lineage>
</organism>
<dbReference type="InterPro" id="IPR001315">
    <property type="entry name" value="CARD"/>
</dbReference>
<dbReference type="Ensembl" id="ENSCCRT00000130828.1">
    <property type="protein sequence ID" value="ENSCCRP00000167979.1"/>
    <property type="gene ID" value="ENSCCRG00000062563.1"/>
</dbReference>
<sequence length="264" mass="29627">MSEDHEGEQREKCKEVMFVDKNSAKLIQKVTSVMPIADELKNKGMIHPEKYDEIEAKETDQEKMRKIFESFKSGGDTAKSAFYYLLEEHEEQLFKDLGGVSRKRKLADPECSVPCKRLNTNTMEQDNPNYNIASNSAPRPAPTYFVTTNIVNERPPHNLNNIPIMNEMKPPASKKEKNLPALKKEKKTPAPEKEKKPPAAKKEMKPPAAKKAKKPPAAKEMKPPAAKKAKKPPAAKEKKPPAAKKEKKPPAAKEKKSPAPKKAK</sequence>
<evidence type="ECO:0000313" key="9">
    <source>
        <dbReference type="Proteomes" id="UP001108240"/>
    </source>
</evidence>
<protein>
    <recommendedName>
        <fullName evidence="7">CARD domain-containing protein</fullName>
    </recommendedName>
</protein>
<reference evidence="8" key="1">
    <citation type="submission" date="2025-08" db="UniProtKB">
        <authorList>
            <consortium name="Ensembl"/>
        </authorList>
    </citation>
    <scope>IDENTIFICATION</scope>
</reference>
<keyword evidence="4" id="KW-0391">Immunity</keyword>
<dbReference type="PANTHER" id="PTHR46985">
    <property type="entry name" value="NACHT, LRR AND PYD DOMAINS-CONTAINING PROTEIN 1"/>
    <property type="match status" value="1"/>
</dbReference>
<reference evidence="8" key="2">
    <citation type="submission" date="2025-09" db="UniProtKB">
        <authorList>
            <consortium name="Ensembl"/>
        </authorList>
    </citation>
    <scope>IDENTIFICATION</scope>
</reference>
<proteinExistence type="predicted"/>
<feature type="compositionally biased region" description="Basic and acidic residues" evidence="6">
    <location>
        <begin position="234"/>
        <end position="257"/>
    </location>
</feature>
<evidence type="ECO:0000256" key="5">
    <source>
        <dbReference type="ARBA" id="ARBA00023198"/>
    </source>
</evidence>
<dbReference type="PANTHER" id="PTHR46985:SF2">
    <property type="entry name" value="APOPTOSIS-ASSOCIATED SPECK-LIKE PROTEIN CONTAINING A CARD"/>
    <property type="match status" value="1"/>
</dbReference>
<keyword evidence="2" id="KW-0963">Cytoplasm</keyword>
<dbReference type="AlphaFoldDB" id="A0A9J8CDG3"/>
<dbReference type="Gene3D" id="1.10.533.10">
    <property type="entry name" value="Death Domain, Fas"/>
    <property type="match status" value="1"/>
</dbReference>
<dbReference type="InterPro" id="IPR011029">
    <property type="entry name" value="DEATH-like_dom_sf"/>
</dbReference>
<evidence type="ECO:0000313" key="8">
    <source>
        <dbReference type="Ensembl" id="ENSCCRP00000167979.1"/>
    </source>
</evidence>
<dbReference type="Proteomes" id="UP001108240">
    <property type="component" value="Unplaced"/>
</dbReference>
<dbReference type="CDD" id="cd08330">
    <property type="entry name" value="CARD_ASC_NALP1"/>
    <property type="match status" value="1"/>
</dbReference>
<feature type="region of interest" description="Disordered" evidence="6">
    <location>
        <begin position="119"/>
        <end position="139"/>
    </location>
</feature>
<evidence type="ECO:0000256" key="6">
    <source>
        <dbReference type="SAM" id="MobiDB-lite"/>
    </source>
</evidence>
<feature type="compositionally biased region" description="Basic and acidic residues" evidence="6">
    <location>
        <begin position="187"/>
        <end position="205"/>
    </location>
</feature>
<feature type="compositionally biased region" description="Polar residues" evidence="6">
    <location>
        <begin position="119"/>
        <end position="137"/>
    </location>
</feature>
<evidence type="ECO:0000256" key="1">
    <source>
        <dbReference type="ARBA" id="ARBA00004514"/>
    </source>
</evidence>
<keyword evidence="9" id="KW-1185">Reference proteome</keyword>
<evidence type="ECO:0000259" key="7">
    <source>
        <dbReference type="PROSITE" id="PS50209"/>
    </source>
</evidence>
<accession>A0A9J8CDG3</accession>
<dbReference type="SUPFAM" id="SSF47986">
    <property type="entry name" value="DEATH domain"/>
    <property type="match status" value="1"/>
</dbReference>
<keyword evidence="5" id="KW-0395">Inflammatory response</keyword>
<dbReference type="GO" id="GO:0042981">
    <property type="term" value="P:regulation of apoptotic process"/>
    <property type="evidence" value="ECO:0007669"/>
    <property type="project" value="InterPro"/>
</dbReference>
<dbReference type="PROSITE" id="PS50209">
    <property type="entry name" value="CARD"/>
    <property type="match status" value="1"/>
</dbReference>
<dbReference type="GeneTree" id="ENSGT01150000287174"/>
<dbReference type="GO" id="GO:0045087">
    <property type="term" value="P:innate immune response"/>
    <property type="evidence" value="ECO:0007669"/>
    <property type="project" value="UniProtKB-KW"/>
</dbReference>
<feature type="domain" description="CARD" evidence="7">
    <location>
        <begin position="11"/>
        <end position="101"/>
    </location>
</feature>
<dbReference type="GO" id="GO:0005829">
    <property type="term" value="C:cytosol"/>
    <property type="evidence" value="ECO:0007669"/>
    <property type="project" value="UniProtKB-SubCell"/>
</dbReference>
<feature type="region of interest" description="Disordered" evidence="6">
    <location>
        <begin position="153"/>
        <end position="264"/>
    </location>
</feature>
<dbReference type="InterPro" id="IPR051249">
    <property type="entry name" value="NLRP_Inflammasome"/>
</dbReference>
<dbReference type="GO" id="GO:0006954">
    <property type="term" value="P:inflammatory response"/>
    <property type="evidence" value="ECO:0007669"/>
    <property type="project" value="UniProtKB-KW"/>
</dbReference>
<evidence type="ECO:0000256" key="4">
    <source>
        <dbReference type="ARBA" id="ARBA00022859"/>
    </source>
</evidence>
<name>A0A9J8CDG3_CYPCA</name>
<comment type="subcellular location">
    <subcellularLocation>
        <location evidence="1">Cytoplasm</location>
        <location evidence="1">Cytosol</location>
    </subcellularLocation>
</comment>
<evidence type="ECO:0000256" key="3">
    <source>
        <dbReference type="ARBA" id="ARBA00022588"/>
    </source>
</evidence>
<evidence type="ECO:0000256" key="2">
    <source>
        <dbReference type="ARBA" id="ARBA00022490"/>
    </source>
</evidence>
<dbReference type="Pfam" id="PF00619">
    <property type="entry name" value="CARD"/>
    <property type="match status" value="1"/>
</dbReference>
<keyword evidence="3" id="KW-0399">Innate immunity</keyword>
<dbReference type="InterPro" id="IPR033516">
    <property type="entry name" value="CARD8/ASC/NALP1_CARD"/>
</dbReference>